<feature type="compositionally biased region" description="Pro residues" evidence="1">
    <location>
        <begin position="190"/>
        <end position="199"/>
    </location>
</feature>
<evidence type="ECO:0000256" key="1">
    <source>
        <dbReference type="SAM" id="MobiDB-lite"/>
    </source>
</evidence>
<organism evidence="4 5">
    <name type="scientific">Nocardiopsis rhodophaea</name>
    <dbReference type="NCBI Taxonomy" id="280238"/>
    <lineage>
        <taxon>Bacteria</taxon>
        <taxon>Bacillati</taxon>
        <taxon>Actinomycetota</taxon>
        <taxon>Actinomycetes</taxon>
        <taxon>Streptosporangiales</taxon>
        <taxon>Nocardiopsidaceae</taxon>
        <taxon>Nocardiopsis</taxon>
    </lineage>
</organism>
<dbReference type="SUPFAM" id="SSF56747">
    <property type="entry name" value="Prim-pol domain"/>
    <property type="match status" value="1"/>
</dbReference>
<dbReference type="InterPro" id="IPR015330">
    <property type="entry name" value="DNA_primase/pol_bifunc_N"/>
</dbReference>
<feature type="domain" description="DNA primase/polymerase bifunctional N-terminal" evidence="3">
    <location>
        <begin position="27"/>
        <end position="182"/>
    </location>
</feature>
<evidence type="ECO:0000313" key="5">
    <source>
        <dbReference type="Proteomes" id="UP001501585"/>
    </source>
</evidence>
<dbReference type="Pfam" id="PF09250">
    <property type="entry name" value="Prim-Pol"/>
    <property type="match status" value="1"/>
</dbReference>
<keyword evidence="5" id="KW-1185">Reference proteome</keyword>
<dbReference type="CDD" id="cd04859">
    <property type="entry name" value="Prim_Pol"/>
    <property type="match status" value="1"/>
</dbReference>
<name>A0ABN2TC62_9ACTN</name>
<evidence type="ECO:0000313" key="4">
    <source>
        <dbReference type="EMBL" id="GAA2004396.1"/>
    </source>
</evidence>
<evidence type="ECO:0000259" key="2">
    <source>
        <dbReference type="SMART" id="SM00942"/>
    </source>
</evidence>
<proteinExistence type="predicted"/>
<dbReference type="Proteomes" id="UP001501585">
    <property type="component" value="Unassembled WGS sequence"/>
</dbReference>
<dbReference type="InterPro" id="IPR014820">
    <property type="entry name" value="PriCT_1"/>
</dbReference>
<gene>
    <name evidence="4" type="ORF">GCM10009799_34530</name>
</gene>
<feature type="region of interest" description="Disordered" evidence="1">
    <location>
        <begin position="188"/>
        <end position="207"/>
    </location>
</feature>
<sequence>MQMTVQTDTRPDPASVDAAHVEMLRSALAYAARGWPVLPCEPGAKAPAGALVPHGLKQATTDPALILAWWQRCPSANVAIATGAPAVDVVDVDNKPDGSGFAAFARLVRAGVMAGTLALVRTPSGGFHAYRTGTDQRCGRLGDHFIDFKARGGYVLAPPSRVDGRPYELVEERPDGAPVDWEQVTRILAPPTPRRPTPRAPTSGGERGVERLAAWLGRQPEGNRNNALFWAACRALESGADETDLDPLADVAQTIGLSQRASRATIRSAVKKTGEQR</sequence>
<dbReference type="EMBL" id="BAAAPC010000014">
    <property type="protein sequence ID" value="GAA2004396.1"/>
    <property type="molecule type" value="Genomic_DNA"/>
</dbReference>
<feature type="domain" description="Primase C-terminal 1" evidence="2">
    <location>
        <begin position="213"/>
        <end position="275"/>
    </location>
</feature>
<evidence type="ECO:0000259" key="3">
    <source>
        <dbReference type="SMART" id="SM00943"/>
    </source>
</evidence>
<protein>
    <submittedName>
        <fullName evidence="4">Bifunctional DNA primase/polymerase</fullName>
    </submittedName>
</protein>
<reference evidence="4 5" key="1">
    <citation type="journal article" date="2019" name="Int. J. Syst. Evol. Microbiol.">
        <title>The Global Catalogue of Microorganisms (GCM) 10K type strain sequencing project: providing services to taxonomists for standard genome sequencing and annotation.</title>
        <authorList>
            <consortium name="The Broad Institute Genomics Platform"/>
            <consortium name="The Broad Institute Genome Sequencing Center for Infectious Disease"/>
            <person name="Wu L."/>
            <person name="Ma J."/>
        </authorList>
    </citation>
    <scope>NUCLEOTIDE SEQUENCE [LARGE SCALE GENOMIC DNA]</scope>
    <source>
        <strain evidence="4 5">JCM 15313</strain>
    </source>
</reference>
<dbReference type="SMART" id="SM00942">
    <property type="entry name" value="PriCT_1"/>
    <property type="match status" value="1"/>
</dbReference>
<dbReference type="SMART" id="SM00943">
    <property type="entry name" value="Prim-Pol"/>
    <property type="match status" value="1"/>
</dbReference>
<accession>A0ABN2TC62</accession>
<comment type="caution">
    <text evidence="4">The sequence shown here is derived from an EMBL/GenBank/DDBJ whole genome shotgun (WGS) entry which is preliminary data.</text>
</comment>